<dbReference type="InterPro" id="IPR036893">
    <property type="entry name" value="SBP_sf"/>
</dbReference>
<evidence type="ECO:0000256" key="1">
    <source>
        <dbReference type="ARBA" id="ARBA00022723"/>
    </source>
</evidence>
<dbReference type="Gene3D" id="4.10.1100.10">
    <property type="entry name" value="Transcription factor, SBP-box domain"/>
    <property type="match status" value="1"/>
</dbReference>
<dbReference type="GO" id="GO:0003677">
    <property type="term" value="F:DNA binding"/>
    <property type="evidence" value="ECO:0007669"/>
    <property type="project" value="InterPro"/>
</dbReference>
<dbReference type="PROSITE" id="PS51141">
    <property type="entry name" value="ZF_SBP"/>
    <property type="match status" value="1"/>
</dbReference>
<feature type="compositionally biased region" description="Basic and acidic residues" evidence="4">
    <location>
        <begin position="1715"/>
        <end position="1725"/>
    </location>
</feature>
<dbReference type="InterPro" id="IPR044817">
    <property type="entry name" value="SBP-like"/>
</dbReference>
<evidence type="ECO:0000256" key="4">
    <source>
        <dbReference type="SAM" id="MobiDB-lite"/>
    </source>
</evidence>
<keyword evidence="3" id="KW-0862">Zinc</keyword>
<reference evidence="6" key="1">
    <citation type="journal article" date="2021" name="Proc. Natl. Acad. Sci. U.S.A.">
        <title>Three genomes in the algal genus Volvox reveal the fate of a haploid sex-determining region after a transition to homothallism.</title>
        <authorList>
            <person name="Yamamoto K."/>
            <person name="Hamaji T."/>
            <person name="Kawai-Toyooka H."/>
            <person name="Matsuzaki R."/>
            <person name="Takahashi F."/>
            <person name="Nishimura Y."/>
            <person name="Kawachi M."/>
            <person name="Noguchi H."/>
            <person name="Minakuchi Y."/>
            <person name="Umen J.G."/>
            <person name="Toyoda A."/>
            <person name="Nozaki H."/>
        </authorList>
    </citation>
    <scope>NUCLEOTIDE SEQUENCE</scope>
    <source>
        <strain evidence="6">NIES-3785</strain>
    </source>
</reference>
<protein>
    <recommendedName>
        <fullName evidence="5">SBP-type domain-containing protein</fullName>
    </recommendedName>
</protein>
<feature type="region of interest" description="Disordered" evidence="4">
    <location>
        <begin position="2049"/>
        <end position="2072"/>
    </location>
</feature>
<dbReference type="Pfam" id="PF03110">
    <property type="entry name" value="SBP"/>
    <property type="match status" value="1"/>
</dbReference>
<evidence type="ECO:0000259" key="5">
    <source>
        <dbReference type="PROSITE" id="PS51141"/>
    </source>
</evidence>
<organism evidence="6 7">
    <name type="scientific">Volvox reticuliferus</name>
    <dbReference type="NCBI Taxonomy" id="1737510"/>
    <lineage>
        <taxon>Eukaryota</taxon>
        <taxon>Viridiplantae</taxon>
        <taxon>Chlorophyta</taxon>
        <taxon>core chlorophytes</taxon>
        <taxon>Chlorophyceae</taxon>
        <taxon>CS clade</taxon>
        <taxon>Chlamydomonadales</taxon>
        <taxon>Volvocaceae</taxon>
        <taxon>Volvox</taxon>
    </lineage>
</organism>
<dbReference type="InterPro" id="IPR004333">
    <property type="entry name" value="SBP_dom"/>
</dbReference>
<feature type="region of interest" description="Disordered" evidence="4">
    <location>
        <begin position="580"/>
        <end position="607"/>
    </location>
</feature>
<dbReference type="GO" id="GO:0005634">
    <property type="term" value="C:nucleus"/>
    <property type="evidence" value="ECO:0007669"/>
    <property type="project" value="InterPro"/>
</dbReference>
<feature type="region of interest" description="Disordered" evidence="4">
    <location>
        <begin position="2343"/>
        <end position="2363"/>
    </location>
</feature>
<feature type="region of interest" description="Disordered" evidence="4">
    <location>
        <begin position="1557"/>
        <end position="1586"/>
    </location>
</feature>
<accession>A0A8J4LUL5</accession>
<dbReference type="PANTHER" id="PTHR31251:SF169">
    <property type="entry name" value="SQUAMOSA PROMOTER-BINDING-LIKE PROTEIN 8"/>
    <property type="match status" value="1"/>
</dbReference>
<keyword evidence="1" id="KW-0479">Metal-binding</keyword>
<feature type="region of interest" description="Disordered" evidence="4">
    <location>
        <begin position="48"/>
        <end position="82"/>
    </location>
</feature>
<dbReference type="SUPFAM" id="SSF103612">
    <property type="entry name" value="SBT domain"/>
    <property type="match status" value="1"/>
</dbReference>
<evidence type="ECO:0000313" key="7">
    <source>
        <dbReference type="Proteomes" id="UP000722791"/>
    </source>
</evidence>
<evidence type="ECO:0000256" key="2">
    <source>
        <dbReference type="ARBA" id="ARBA00022771"/>
    </source>
</evidence>
<keyword evidence="2" id="KW-0863">Zinc-finger</keyword>
<feature type="region of interest" description="Disordered" evidence="4">
    <location>
        <begin position="2002"/>
        <end position="2023"/>
    </location>
</feature>
<feature type="region of interest" description="Disordered" evidence="4">
    <location>
        <begin position="314"/>
        <end position="342"/>
    </location>
</feature>
<feature type="region of interest" description="Disordered" evidence="4">
    <location>
        <begin position="224"/>
        <end position="274"/>
    </location>
</feature>
<dbReference type="PANTHER" id="PTHR31251">
    <property type="entry name" value="SQUAMOSA PROMOTER-BINDING-LIKE PROTEIN 4"/>
    <property type="match status" value="1"/>
</dbReference>
<evidence type="ECO:0000256" key="3">
    <source>
        <dbReference type="ARBA" id="ARBA00022833"/>
    </source>
</evidence>
<dbReference type="Proteomes" id="UP000722791">
    <property type="component" value="Unassembled WGS sequence"/>
</dbReference>
<feature type="region of interest" description="Disordered" evidence="4">
    <location>
        <begin position="801"/>
        <end position="829"/>
    </location>
</feature>
<feature type="compositionally biased region" description="Acidic residues" evidence="4">
    <location>
        <begin position="1735"/>
        <end position="1744"/>
    </location>
</feature>
<feature type="region of interest" description="Disordered" evidence="4">
    <location>
        <begin position="1714"/>
        <end position="1744"/>
    </location>
</feature>
<evidence type="ECO:0000313" key="6">
    <source>
        <dbReference type="EMBL" id="GIM10013.1"/>
    </source>
</evidence>
<dbReference type="GO" id="GO:0008270">
    <property type="term" value="F:zinc ion binding"/>
    <property type="evidence" value="ECO:0007669"/>
    <property type="project" value="UniProtKB-KW"/>
</dbReference>
<name>A0A8J4LUL5_9CHLO</name>
<feature type="domain" description="SBP-type" evidence="5">
    <location>
        <begin position="111"/>
        <end position="188"/>
    </location>
</feature>
<proteinExistence type="predicted"/>
<sequence>MASEADLELWDIDIEQSSVPGHSEAWTLAGYTWDPVGLVATRKAGPVEPHQGYECDANPSTNPSGDNDSGGSNENFEPGMEVDLRDDAPSIDPDVLASAPVYQPLPPGCKVMICQVAGCGVCLEGMKGYFLRHRVCEEHSKAPVLMIGDVPSRLCQQCSKFHHVSAFEGSKRTCRVQLDRIRINKRIRRSRKLNAATSAALAAAAGFHDDGDAAMLGELPARPASAFGGGSGGGRPKRPADSSGSGEGSWVYSRKSSRHGGAASGAARGAGSGTRGAGVGNGIGGDMQAAASAAAAAAAEAAAAAGAATLNEHEALPESGASDTGSREHPRGSLGVSRSMRWPQLGTQSSVALPRSPPSAAAPATGLAALTGMFGGASSGVALTQSPASAATSGSGSGAMGLDAGFMQHSGFSYSQLQQQQQHPYQSAQRMASLDSLPMSAADVGGPGSIAAAAAASGLVNESNFSAPFKNQSFPVGLDLASLVGHQDGAAVAQMHGLVLAAGSSVDAFSGSGVQPLPGQTAGVSPITAAAGCLPARLSGQGIGGSNGASAPEMASLMNTTAALGGDISEGAATATATAAAAADRQLDPQRQGSLGDEVSPRAEASLSATSLHPLLQQQLQQELLLQQQRLQQQHHQQQQQQQILDQQQGPIQHLQAGSIALPQGATVPLATGRSVNNLPDLAQQVNARLCRQQQQQLLILQQKLQQQPTASTWASTPLDIPMQLQGNRDLAEAALPAISAAATAGTRPTEAQLAAAACTAVGGETAPPPAQAAALSQLSGPSNVTGRSAMGGSNPLRNMSHCGDGNGGGDVTDGSGRAAGPSHPSCGTNTLSSSKLVRMSLENDNALDDSGVLLGNLIDLLQTQAAEPRDGATDPRAPWSAGAARIAPSAFSEPGSHGSGKGSLEVSATAAACSGFGAVIGGGLTDGVCGADLSAALGDMSSTAALTLSRGGSGGVGSPQNAAMLTAAAAVAAAAAGTSRLGSLEAMVVGLPGAVLANTRGGSALLSAPGLVPAASGSLPVPVPGTLAAATAACGQGLGNRMLEGLGGLSSSGFAAQLQEQALRAPVYPLAATSDLLLQQQLLLAQQQQQQQLQLLQQQQLLRLQQAQAQAAPSVPAAGLLLSRLLDADTKTHHLSTELNGCLAEKQLLRRQLLVTLSTCQGGAAEQLAAAAVAAGGASNTAAAASASAAAVPTSQVQPSAALHALGSQVPMQRPLLGGLGVTSAGLGALPGLVLGDGAANGLGGFPALAAGAGEFVGTVGGLGAVGLGAAGLRPGAIGVNAAGNARLDMQQMLQVGNVGMGIAAAAAPAAALGSTGSGMLGTAGRPTGPAQLHALTEARAVAAAGAVVPPCSAGSGAAGAASYTAPDLLTRVSLKIMNCLPDELPNDIRTRMQAFASQAPLDLVQGCLRPGCTEVVLDALHRGDEARLVSELLRSGDADAAAAALLAALPPTLHGKDIYLQAGDQALCLRPGVPPRHASWAGMGIRRGGLRVDKPVLLAAESMVVHLNGADMESCVRVRVYGKHLTSPGVTFLARMAGLALEVKIRPVGTGPVPPTIATTSHDNDGTAQTAASQPQPDVMGATAAAPGSSFPVFAATSSASPSPTPPPGATESCTAATKCLGNSGSELYDSFDVEVQLPYNAPPQGLLILEPRAGVLLGDWAPVLLLEDAAVAEEVEGLLRGLEPDQARRLVVGLSMFVDHAERCAVVLEAGEQQHDEDKDWKPSLGLQREMPEEEEEGDFNGNLVEEEEDTEDGAASHADVQSGSPSCCWEEIFGAAHRRVVRMGHTLLAYSALRACPQLMSYLGSQLMEMGEPLSALPCASYNGMELLPCAVLSGHSPVINIAVAWAARGGAAVSWRVQVPGQPCGVNLLHLAAALPPNLAVHTLDSLWMLATSAPAAMDAFACAWFADDGAAAFGSPSLLFRTAVMNAAAAAAAAAGNPTAVAEESIWGRMVADNLDKVCLLRLASSYIRTHNYTSPLDNVELPSAEVSSAVMSTAAADDQVRAKQPQHHADDGVQDLDPGAAIATWRRSHTNKTDRMDVKLLGPMNAEGDGGGNTADRSGHGSVGGPPAYEPLAALAASGCWAAALASSSSSDNAGGPVEPNGTQPLMAETSAVMPLPMPTSAPSRMRVSVAPKALAQTASASRYYADGSNSWLPGSGSGAADASCVPPSYTTNATTTLFPSGSLPAFPSGMTMAGMPPYASSLLSHYSQMTAAQGVPAGKPPLSMEPLVDMFRPLPESPSLGPDSCAAAPAAATLGIAIGSLPVAMPAQPRGPNGYPGGFGEADTDAAAAVAAQVGVPGMLREADHSGFGLLTARVSGAAAAAAVGDKDCQWRGMESVGDADDPKEPSQQHMAEGAVGAAAAAAGGKVQLGANEFAGVGSAAAVAAATATATEPGSETLRGHMRGLARMFKRLFKKGVPGGEGLVE</sequence>
<dbReference type="EMBL" id="BNCQ01000033">
    <property type="protein sequence ID" value="GIM10013.1"/>
    <property type="molecule type" value="Genomic_DNA"/>
</dbReference>
<gene>
    <name evidence="6" type="ORF">Vretimale_13761</name>
</gene>
<comment type="caution">
    <text evidence="6">The sequence shown here is derived from an EMBL/GenBank/DDBJ whole genome shotgun (WGS) entry which is preliminary data.</text>
</comment>
<feature type="compositionally biased region" description="Polar residues" evidence="4">
    <location>
        <begin position="1559"/>
        <end position="1578"/>
    </location>
</feature>
<feature type="compositionally biased region" description="Polar residues" evidence="4">
    <location>
        <begin position="58"/>
        <end position="75"/>
    </location>
</feature>